<name>A0A9K3DB52_9EUKA</name>
<protein>
    <submittedName>
        <fullName evidence="1">Uncharacterized protein</fullName>
    </submittedName>
</protein>
<reference evidence="1 2" key="1">
    <citation type="journal article" date="2018" name="PLoS ONE">
        <title>The draft genome of Kipferlia bialata reveals reductive genome evolution in fornicate parasites.</title>
        <authorList>
            <person name="Tanifuji G."/>
            <person name="Takabayashi S."/>
            <person name="Kume K."/>
            <person name="Takagi M."/>
            <person name="Nakayama T."/>
            <person name="Kamikawa R."/>
            <person name="Inagaki Y."/>
            <person name="Hashimoto T."/>
        </authorList>
    </citation>
    <scope>NUCLEOTIDE SEQUENCE [LARGE SCALE GENOMIC DNA]</scope>
    <source>
        <strain evidence="1">NY0173</strain>
    </source>
</reference>
<dbReference type="AlphaFoldDB" id="A0A9K3DB52"/>
<comment type="caution">
    <text evidence="1">The sequence shown here is derived from an EMBL/GenBank/DDBJ whole genome shotgun (WGS) entry which is preliminary data.</text>
</comment>
<dbReference type="Proteomes" id="UP000265618">
    <property type="component" value="Unassembled WGS sequence"/>
</dbReference>
<feature type="non-terminal residue" evidence="1">
    <location>
        <position position="88"/>
    </location>
</feature>
<evidence type="ECO:0000313" key="1">
    <source>
        <dbReference type="EMBL" id="GIQ91907.1"/>
    </source>
</evidence>
<accession>A0A9K3DB52</accession>
<keyword evidence="2" id="KW-1185">Reference proteome</keyword>
<organism evidence="1 2">
    <name type="scientific">Kipferlia bialata</name>
    <dbReference type="NCBI Taxonomy" id="797122"/>
    <lineage>
        <taxon>Eukaryota</taxon>
        <taxon>Metamonada</taxon>
        <taxon>Carpediemonas-like organisms</taxon>
        <taxon>Kipferlia</taxon>
    </lineage>
</organism>
<gene>
    <name evidence="1" type="ORF">KIPB_015370</name>
</gene>
<dbReference type="EMBL" id="BDIP01008560">
    <property type="protein sequence ID" value="GIQ91907.1"/>
    <property type="molecule type" value="Genomic_DNA"/>
</dbReference>
<sequence length="88" mass="9696">SLPRSPAESCATLASLAQRHIPKGERVETLVADFIRSRELWVLTGIKALRTQSPPSIGLYTDEEYEALRTEARKAQQATINALCNSAK</sequence>
<evidence type="ECO:0000313" key="2">
    <source>
        <dbReference type="Proteomes" id="UP000265618"/>
    </source>
</evidence>
<feature type="non-terminal residue" evidence="1">
    <location>
        <position position="1"/>
    </location>
</feature>
<proteinExistence type="predicted"/>